<evidence type="ECO:0000313" key="1">
    <source>
        <dbReference type="EMBL" id="MFD1312554.1"/>
    </source>
</evidence>
<evidence type="ECO:0000313" key="2">
    <source>
        <dbReference type="Proteomes" id="UP001597058"/>
    </source>
</evidence>
<keyword evidence="2" id="KW-1185">Reference proteome</keyword>
<organism evidence="1 2">
    <name type="scientific">Streptomyces kaempferi</name>
    <dbReference type="NCBI Taxonomy" id="333725"/>
    <lineage>
        <taxon>Bacteria</taxon>
        <taxon>Bacillati</taxon>
        <taxon>Actinomycetota</taxon>
        <taxon>Actinomycetes</taxon>
        <taxon>Kitasatosporales</taxon>
        <taxon>Streptomycetaceae</taxon>
        <taxon>Streptomyces</taxon>
    </lineage>
</organism>
<comment type="caution">
    <text evidence="1">The sequence shown here is derived from an EMBL/GenBank/DDBJ whole genome shotgun (WGS) entry which is preliminary data.</text>
</comment>
<reference evidence="2" key="1">
    <citation type="journal article" date="2019" name="Int. J. Syst. Evol. Microbiol.">
        <title>The Global Catalogue of Microorganisms (GCM) 10K type strain sequencing project: providing services to taxonomists for standard genome sequencing and annotation.</title>
        <authorList>
            <consortium name="The Broad Institute Genomics Platform"/>
            <consortium name="The Broad Institute Genome Sequencing Center for Infectious Disease"/>
            <person name="Wu L."/>
            <person name="Ma J."/>
        </authorList>
    </citation>
    <scope>NUCLEOTIDE SEQUENCE [LARGE SCALE GENOMIC DNA]</scope>
    <source>
        <strain evidence="2">CGMCC 4.7020</strain>
    </source>
</reference>
<dbReference type="EMBL" id="JBHTMM010000125">
    <property type="protein sequence ID" value="MFD1312554.1"/>
    <property type="molecule type" value="Genomic_DNA"/>
</dbReference>
<evidence type="ECO:0008006" key="3">
    <source>
        <dbReference type="Google" id="ProtNLM"/>
    </source>
</evidence>
<sequence length="81" mass="8697">MAIDERPDPVQIIARVGTGFSAEQPERAIQVWMHLAAKAGWAVSRVDEASVDLDSGECGIVDVEGPSPVKVGTRLLITRRA</sequence>
<protein>
    <recommendedName>
        <fullName evidence="3">PASTA domain-containing protein</fullName>
    </recommendedName>
</protein>
<dbReference type="RefSeq" id="WP_381232331.1">
    <property type="nucleotide sequence ID" value="NZ_JBHSKH010000001.1"/>
</dbReference>
<dbReference type="Proteomes" id="UP001597058">
    <property type="component" value="Unassembled WGS sequence"/>
</dbReference>
<name>A0ABW3XST1_9ACTN</name>
<accession>A0ABW3XST1</accession>
<proteinExistence type="predicted"/>
<gene>
    <name evidence="1" type="ORF">ACFQ5X_43105</name>
</gene>